<feature type="non-terminal residue" evidence="1">
    <location>
        <position position="1"/>
    </location>
</feature>
<sequence>TTTPQEHKWDRTVLPGGTAVWVEVRSTDGTPIIVDGSLTGTVR</sequence>
<organism evidence="1">
    <name type="scientific">marine sediment metagenome</name>
    <dbReference type="NCBI Taxonomy" id="412755"/>
    <lineage>
        <taxon>unclassified sequences</taxon>
        <taxon>metagenomes</taxon>
        <taxon>ecological metagenomes</taxon>
    </lineage>
</organism>
<reference evidence="1" key="1">
    <citation type="journal article" date="2014" name="Front. Microbiol.">
        <title>High frequency of phylogenetically diverse reductive dehalogenase-homologous genes in deep subseafloor sedimentary metagenomes.</title>
        <authorList>
            <person name="Kawai M."/>
            <person name="Futagami T."/>
            <person name="Toyoda A."/>
            <person name="Takaki Y."/>
            <person name="Nishi S."/>
            <person name="Hori S."/>
            <person name="Arai W."/>
            <person name="Tsubouchi T."/>
            <person name="Morono Y."/>
            <person name="Uchiyama I."/>
            <person name="Ito T."/>
            <person name="Fujiyama A."/>
            <person name="Inagaki F."/>
            <person name="Takami H."/>
        </authorList>
    </citation>
    <scope>NUCLEOTIDE SEQUENCE</scope>
    <source>
        <strain evidence="1">Expedition CK06-06</strain>
    </source>
</reference>
<protein>
    <submittedName>
        <fullName evidence="1">Uncharacterized protein</fullName>
    </submittedName>
</protein>
<evidence type="ECO:0000313" key="1">
    <source>
        <dbReference type="EMBL" id="GAH63983.1"/>
    </source>
</evidence>
<name>X1J2K7_9ZZZZ</name>
<accession>X1J2K7</accession>
<comment type="caution">
    <text evidence="1">The sequence shown here is derived from an EMBL/GenBank/DDBJ whole genome shotgun (WGS) entry which is preliminary data.</text>
</comment>
<dbReference type="EMBL" id="BARU01033132">
    <property type="protein sequence ID" value="GAH63983.1"/>
    <property type="molecule type" value="Genomic_DNA"/>
</dbReference>
<proteinExistence type="predicted"/>
<gene>
    <name evidence="1" type="ORF">S03H2_52172</name>
</gene>
<dbReference type="AlphaFoldDB" id="X1J2K7"/>